<dbReference type="PANTHER" id="PTHR13799">
    <property type="entry name" value="NGG1 INTERACTING FACTOR 3"/>
    <property type="match status" value="1"/>
</dbReference>
<dbReference type="KEGG" id="malk:MalAC0309_1586"/>
<feature type="binding site" evidence="5">
    <location>
        <position position="105"/>
    </location>
    <ligand>
        <name>a divalent metal cation</name>
        <dbReference type="ChEBI" id="CHEBI:60240"/>
        <label>1</label>
    </ligand>
</feature>
<comment type="subunit">
    <text evidence="2">Homohexamer.</text>
</comment>
<evidence type="ECO:0000256" key="3">
    <source>
        <dbReference type="ARBA" id="ARBA00022112"/>
    </source>
</evidence>
<evidence type="ECO:0000256" key="4">
    <source>
        <dbReference type="ARBA" id="ARBA00022723"/>
    </source>
</evidence>
<organism evidence="6 7">
    <name type="scientific">Microcella alkaliphila</name>
    <dbReference type="NCBI Taxonomy" id="279828"/>
    <lineage>
        <taxon>Bacteria</taxon>
        <taxon>Bacillati</taxon>
        <taxon>Actinomycetota</taxon>
        <taxon>Actinomycetes</taxon>
        <taxon>Micrococcales</taxon>
        <taxon>Microbacteriaceae</taxon>
        <taxon>Microcella</taxon>
    </lineage>
</organism>
<dbReference type="EMBL" id="AP017315">
    <property type="protein sequence ID" value="BAU32437.1"/>
    <property type="molecule type" value="Genomic_DNA"/>
</dbReference>
<dbReference type="SUPFAM" id="SSF102705">
    <property type="entry name" value="NIF3 (NGG1p interacting factor 3)-like"/>
    <property type="match status" value="1"/>
</dbReference>
<comment type="similarity">
    <text evidence="1">Belongs to the GTP cyclohydrolase I type 2/NIF3 family.</text>
</comment>
<dbReference type="OrthoDB" id="9795763at2"/>
<accession>A0A0U5BLL3</accession>
<dbReference type="Gene3D" id="3.40.1390.30">
    <property type="entry name" value="NIF3 (NGG1p interacting factor 3)-like"/>
    <property type="match status" value="2"/>
</dbReference>
<name>A0A0U5BLL3_9MICO</name>
<dbReference type="GO" id="GO:0005737">
    <property type="term" value="C:cytoplasm"/>
    <property type="evidence" value="ECO:0007669"/>
    <property type="project" value="TreeGrafter"/>
</dbReference>
<dbReference type="GO" id="GO:0046872">
    <property type="term" value="F:metal ion binding"/>
    <property type="evidence" value="ECO:0007669"/>
    <property type="project" value="UniProtKB-KW"/>
</dbReference>
<keyword evidence="6" id="KW-0378">Hydrolase</keyword>
<reference evidence="6 7" key="2">
    <citation type="submission" date="2016-01" db="EMBL/GenBank/DDBJ databases">
        <title>Microcella alkaliphila JAM AC0309 whole genome shotgun sequence.</title>
        <authorList>
            <person name="Kurata A."/>
            <person name="Hirose Y."/>
            <person name="Kishimoto N."/>
            <person name="Kobayashi T."/>
        </authorList>
    </citation>
    <scope>NUCLEOTIDE SEQUENCE [LARGE SCALE GENOMIC DNA]</scope>
    <source>
        <strain evidence="6 7">JAM AC0309</strain>
    </source>
</reference>
<dbReference type="InterPro" id="IPR036069">
    <property type="entry name" value="DUF34/NIF3_sf"/>
</dbReference>
<feature type="binding site" evidence="5">
    <location>
        <position position="67"/>
    </location>
    <ligand>
        <name>a divalent metal cation</name>
        <dbReference type="ChEBI" id="CHEBI:60240"/>
        <label>1</label>
    </ligand>
</feature>
<gene>
    <name evidence="6" type="ORF">MalAC0309_1586</name>
</gene>
<feature type="binding site" evidence="5">
    <location>
        <position position="231"/>
    </location>
    <ligand>
        <name>a divalent metal cation</name>
        <dbReference type="ChEBI" id="CHEBI:60240"/>
        <label>1</label>
    </ligand>
</feature>
<dbReference type="NCBIfam" id="TIGR00486">
    <property type="entry name" value="YbgI_SA1388"/>
    <property type="match status" value="1"/>
</dbReference>
<keyword evidence="4 5" id="KW-0479">Metal-binding</keyword>
<sequence length="280" mass="28735">MPVTLRDVCAVLERRFPLDGAEEWDAPGLVVGDPEEPVTSIHLAVDAVAATIDEAVALGAQLLLVHHPLLLRGVTSVAESTAKGALIARLIRSGCALYAAHTNADVVETGTSARLAGAIGLVDAVPIVPGAPGRGLGRVGELDPPLTLGALAQRVADVLPPTVGGVRFAGDPERSVSRVAVCGGAGDSLLSDPAVRAADVYITSDLRHHPASEALETAAVAGGPALIDTAHWASESLWLDAVADELRADFPHVTVTVSRLSTDPWTGVVHRAAPSPSDHP</sequence>
<dbReference type="AlphaFoldDB" id="A0A0U5BLL3"/>
<protein>
    <recommendedName>
        <fullName evidence="3">GTP cyclohydrolase 1 type 2 homolog</fullName>
    </recommendedName>
</protein>
<dbReference type="RefSeq" id="WP_096421624.1">
    <property type="nucleotide sequence ID" value="NZ_AP017315.1"/>
</dbReference>
<evidence type="ECO:0000313" key="7">
    <source>
        <dbReference type="Proteomes" id="UP000218965"/>
    </source>
</evidence>
<feature type="binding site" evidence="5">
    <location>
        <position position="66"/>
    </location>
    <ligand>
        <name>a divalent metal cation</name>
        <dbReference type="ChEBI" id="CHEBI:60240"/>
        <label>1</label>
    </ligand>
</feature>
<proteinExistence type="inferred from homology"/>
<dbReference type="Pfam" id="PF01784">
    <property type="entry name" value="DUF34_NIF3"/>
    <property type="match status" value="1"/>
</dbReference>
<feature type="binding site" evidence="5">
    <location>
        <position position="235"/>
    </location>
    <ligand>
        <name>a divalent metal cation</name>
        <dbReference type="ChEBI" id="CHEBI:60240"/>
        <label>1</label>
    </ligand>
</feature>
<evidence type="ECO:0000313" key="6">
    <source>
        <dbReference type="EMBL" id="BAU32437.1"/>
    </source>
</evidence>
<dbReference type="FunFam" id="3.40.1390.30:FF:000001">
    <property type="entry name" value="GTP cyclohydrolase 1 type 2"/>
    <property type="match status" value="1"/>
</dbReference>
<reference evidence="7" key="1">
    <citation type="submission" date="2015-12" db="EMBL/GenBank/DDBJ databases">
        <authorList>
            <person name="Shamseldin A."/>
            <person name="Moawad H."/>
            <person name="Abd El-Rahim W.M."/>
            <person name="Sadowsky M.J."/>
        </authorList>
    </citation>
    <scope>NUCLEOTIDE SEQUENCE [LARGE SCALE GENOMIC DNA]</scope>
    <source>
        <strain evidence="7">JAM AC0309</strain>
    </source>
</reference>
<dbReference type="InterPro" id="IPR002678">
    <property type="entry name" value="DUF34/NIF3"/>
</dbReference>
<dbReference type="Proteomes" id="UP000218965">
    <property type="component" value="Chromosome"/>
</dbReference>
<evidence type="ECO:0000256" key="5">
    <source>
        <dbReference type="PIRSR" id="PIRSR602678-1"/>
    </source>
</evidence>
<dbReference type="PANTHER" id="PTHR13799:SF14">
    <property type="entry name" value="GTP CYCLOHYDROLASE 1 TYPE 2 HOMOLOG"/>
    <property type="match status" value="1"/>
</dbReference>
<evidence type="ECO:0000256" key="2">
    <source>
        <dbReference type="ARBA" id="ARBA00011643"/>
    </source>
</evidence>
<evidence type="ECO:0000256" key="1">
    <source>
        <dbReference type="ARBA" id="ARBA00006964"/>
    </source>
</evidence>
<dbReference type="GO" id="GO:0016787">
    <property type="term" value="F:hydrolase activity"/>
    <property type="evidence" value="ECO:0007669"/>
    <property type="project" value="UniProtKB-KW"/>
</dbReference>